<dbReference type="PRINTS" id="PR00759">
    <property type="entry name" value="BASICPTASE"/>
</dbReference>
<evidence type="ECO:0000313" key="4">
    <source>
        <dbReference type="Proteomes" id="UP001239994"/>
    </source>
</evidence>
<dbReference type="AlphaFoldDB" id="A0AAD9DRR6"/>
<comment type="caution">
    <text evidence="3">The sequence shown here is derived from an EMBL/GenBank/DDBJ whole genome shotgun (WGS) entry which is preliminary data.</text>
</comment>
<proteinExistence type="predicted"/>
<feature type="non-terminal residue" evidence="3">
    <location>
        <position position="1"/>
    </location>
</feature>
<dbReference type="InterPro" id="IPR036880">
    <property type="entry name" value="Kunitz_BPTI_sf"/>
</dbReference>
<dbReference type="InterPro" id="IPR020901">
    <property type="entry name" value="Prtase_inh_Kunz-CS"/>
</dbReference>
<dbReference type="GO" id="GO:0005615">
    <property type="term" value="C:extracellular space"/>
    <property type="evidence" value="ECO:0007669"/>
    <property type="project" value="TreeGrafter"/>
</dbReference>
<dbReference type="GO" id="GO:0004867">
    <property type="term" value="F:serine-type endopeptidase inhibitor activity"/>
    <property type="evidence" value="ECO:0007669"/>
    <property type="project" value="InterPro"/>
</dbReference>
<evidence type="ECO:0000313" key="3">
    <source>
        <dbReference type="EMBL" id="KAK1790324.1"/>
    </source>
</evidence>
<keyword evidence="1" id="KW-1015">Disulfide bond</keyword>
<dbReference type="Pfam" id="PF00014">
    <property type="entry name" value="Kunitz_BPTI"/>
    <property type="match status" value="1"/>
</dbReference>
<evidence type="ECO:0000259" key="2">
    <source>
        <dbReference type="PROSITE" id="PS50279"/>
    </source>
</evidence>
<dbReference type="PROSITE" id="PS00280">
    <property type="entry name" value="BPTI_KUNITZ_1"/>
    <property type="match status" value="1"/>
</dbReference>
<dbReference type="EMBL" id="JAROKS010000021">
    <property type="protein sequence ID" value="KAK1790324.1"/>
    <property type="molecule type" value="Genomic_DNA"/>
</dbReference>
<feature type="domain" description="BPTI/Kunitz inhibitor" evidence="2">
    <location>
        <begin position="90"/>
        <end position="140"/>
    </location>
</feature>
<organism evidence="3 4">
    <name type="scientific">Electrophorus voltai</name>
    <dbReference type="NCBI Taxonomy" id="2609070"/>
    <lineage>
        <taxon>Eukaryota</taxon>
        <taxon>Metazoa</taxon>
        <taxon>Chordata</taxon>
        <taxon>Craniata</taxon>
        <taxon>Vertebrata</taxon>
        <taxon>Euteleostomi</taxon>
        <taxon>Actinopterygii</taxon>
        <taxon>Neopterygii</taxon>
        <taxon>Teleostei</taxon>
        <taxon>Ostariophysi</taxon>
        <taxon>Gymnotiformes</taxon>
        <taxon>Gymnotoidei</taxon>
        <taxon>Gymnotidae</taxon>
        <taxon>Electrophorus</taxon>
    </lineage>
</organism>
<name>A0AAD9DRR6_9TELE</name>
<dbReference type="InterPro" id="IPR002223">
    <property type="entry name" value="Kunitz_BPTI"/>
</dbReference>
<sequence>VKDLVTQEVVEKCGKDILLVVNTNDPDEGSVLKEERGTDESTPLFIQSLTEKMGAEMEEKATASGAVLRPALVDGNTTMTPTAGSAAEVCHEPMSEGHCSEYTLLWYFHLSSRECRPFVYSGCGGNRNRFQTKHDCQTYCILSGQRGNKSISVIPQRATESYRVFRPACDKSSQQTECQP</sequence>
<feature type="non-terminal residue" evidence="3">
    <location>
        <position position="180"/>
    </location>
</feature>
<dbReference type="SMART" id="SM00131">
    <property type="entry name" value="KU"/>
    <property type="match status" value="1"/>
</dbReference>
<accession>A0AAD9DRR6</accession>
<dbReference type="SUPFAM" id="SSF57362">
    <property type="entry name" value="BPTI-like"/>
    <property type="match status" value="1"/>
</dbReference>
<dbReference type="PANTHER" id="PTHR10083:SF375">
    <property type="entry name" value="BPTI_KUNITZ INHIBITOR DOMAIN-CONTAINING PROTEIN"/>
    <property type="match status" value="1"/>
</dbReference>
<reference evidence="3" key="1">
    <citation type="submission" date="2023-03" db="EMBL/GenBank/DDBJ databases">
        <title>Electrophorus voltai genome.</title>
        <authorList>
            <person name="Bian C."/>
        </authorList>
    </citation>
    <scope>NUCLEOTIDE SEQUENCE</scope>
    <source>
        <strain evidence="3">CB-2022</strain>
        <tissue evidence="3">Muscle</tissue>
    </source>
</reference>
<dbReference type="Proteomes" id="UP001239994">
    <property type="component" value="Unassembled WGS sequence"/>
</dbReference>
<gene>
    <name evidence="3" type="ORF">P4O66_014233</name>
</gene>
<protein>
    <recommendedName>
        <fullName evidence="2">BPTI/Kunitz inhibitor domain-containing protein</fullName>
    </recommendedName>
</protein>
<dbReference type="PROSITE" id="PS50279">
    <property type="entry name" value="BPTI_KUNITZ_2"/>
    <property type="match status" value="1"/>
</dbReference>
<evidence type="ECO:0000256" key="1">
    <source>
        <dbReference type="ARBA" id="ARBA00023157"/>
    </source>
</evidence>
<dbReference type="Gene3D" id="4.10.410.10">
    <property type="entry name" value="Pancreatic trypsin inhibitor Kunitz domain"/>
    <property type="match status" value="1"/>
</dbReference>
<dbReference type="CDD" id="cd22627">
    <property type="entry name" value="Kunitz_collagen_alpha1_VII"/>
    <property type="match status" value="1"/>
</dbReference>
<dbReference type="InterPro" id="IPR050098">
    <property type="entry name" value="TFPI/VKTCI-like"/>
</dbReference>
<dbReference type="PANTHER" id="PTHR10083">
    <property type="entry name" value="KUNITZ-TYPE PROTEASE INHIBITOR-RELATED"/>
    <property type="match status" value="1"/>
</dbReference>
<dbReference type="FunFam" id="4.10.410.10:FF:000020">
    <property type="entry name" value="Collagen, type VI, alpha 3"/>
    <property type="match status" value="1"/>
</dbReference>
<keyword evidence="4" id="KW-1185">Reference proteome</keyword>